<evidence type="ECO:0000313" key="6">
    <source>
        <dbReference type="Proteomes" id="UP000279422"/>
    </source>
</evidence>
<dbReference type="InterPro" id="IPR001845">
    <property type="entry name" value="HTH_ArsR_DNA-bd_dom"/>
</dbReference>
<dbReference type="SMART" id="SM00418">
    <property type="entry name" value="HTH_ARSR"/>
    <property type="match status" value="1"/>
</dbReference>
<proteinExistence type="predicted"/>
<feature type="domain" description="HTH arsR-type" evidence="4">
    <location>
        <begin position="14"/>
        <end position="108"/>
    </location>
</feature>
<evidence type="ECO:0000259" key="4">
    <source>
        <dbReference type="PROSITE" id="PS50987"/>
    </source>
</evidence>
<dbReference type="GO" id="GO:0003700">
    <property type="term" value="F:DNA-binding transcription factor activity"/>
    <property type="evidence" value="ECO:0007669"/>
    <property type="project" value="InterPro"/>
</dbReference>
<protein>
    <recommendedName>
        <fullName evidence="4">HTH arsR-type domain-containing protein</fullName>
    </recommendedName>
</protein>
<keyword evidence="1" id="KW-0805">Transcription regulation</keyword>
<dbReference type="AlphaFoldDB" id="A0A497E4W3"/>
<dbReference type="PRINTS" id="PR00778">
    <property type="entry name" value="HTHARSR"/>
</dbReference>
<dbReference type="PANTHER" id="PTHR33154">
    <property type="entry name" value="TRANSCRIPTIONAL REGULATOR, ARSR FAMILY"/>
    <property type="match status" value="1"/>
</dbReference>
<dbReference type="Pfam" id="PF01022">
    <property type="entry name" value="HTH_5"/>
    <property type="match status" value="1"/>
</dbReference>
<comment type="caution">
    <text evidence="5">The sequence shown here is derived from an EMBL/GenBank/DDBJ whole genome shotgun (WGS) entry which is preliminary data.</text>
</comment>
<dbReference type="InterPro" id="IPR011991">
    <property type="entry name" value="ArsR-like_HTH"/>
</dbReference>
<evidence type="ECO:0000256" key="1">
    <source>
        <dbReference type="ARBA" id="ARBA00023015"/>
    </source>
</evidence>
<sequence>MVSSRRKQDKDIAMRAKSIGDFAKIFEILGSKTRLKILEMISKEEKCVNFLSKKMKLSQPTISYHLKLLLSLDLVKQHKSAQWVRYRLNREKLAKLMLDFPKVYGILINKEKGGEKAAKHI</sequence>
<dbReference type="SUPFAM" id="SSF46785">
    <property type="entry name" value="Winged helix' DNA-binding domain"/>
    <property type="match status" value="1"/>
</dbReference>
<name>A0A497E4W3_UNCAE</name>
<dbReference type="PANTHER" id="PTHR33154:SF18">
    <property type="entry name" value="ARSENICAL RESISTANCE OPERON REPRESSOR"/>
    <property type="match status" value="1"/>
</dbReference>
<dbReference type="Gene3D" id="1.10.10.10">
    <property type="entry name" value="Winged helix-like DNA-binding domain superfamily/Winged helix DNA-binding domain"/>
    <property type="match status" value="1"/>
</dbReference>
<keyword evidence="2" id="KW-0238">DNA-binding</keyword>
<keyword evidence="3" id="KW-0804">Transcription</keyword>
<dbReference type="CDD" id="cd00090">
    <property type="entry name" value="HTH_ARSR"/>
    <property type="match status" value="1"/>
</dbReference>
<reference evidence="5 6" key="1">
    <citation type="submission" date="2018-06" db="EMBL/GenBank/DDBJ databases">
        <title>Extensive metabolic versatility and redundancy in microbially diverse, dynamic hydrothermal sediments.</title>
        <authorList>
            <person name="Dombrowski N."/>
            <person name="Teske A."/>
            <person name="Baker B.J."/>
        </authorList>
    </citation>
    <scope>NUCLEOTIDE SEQUENCE [LARGE SCALE GENOMIC DNA]</scope>
    <source>
        <strain evidence="5">B47_G16</strain>
    </source>
</reference>
<accession>A0A497E4W3</accession>
<dbReference type="InterPro" id="IPR036388">
    <property type="entry name" value="WH-like_DNA-bd_sf"/>
</dbReference>
<dbReference type="NCBIfam" id="NF033788">
    <property type="entry name" value="HTH_metalloreg"/>
    <property type="match status" value="1"/>
</dbReference>
<dbReference type="InterPro" id="IPR051081">
    <property type="entry name" value="HTH_MetalResp_TranReg"/>
</dbReference>
<evidence type="ECO:0000313" key="5">
    <source>
        <dbReference type="EMBL" id="RLE10087.1"/>
    </source>
</evidence>
<evidence type="ECO:0000256" key="2">
    <source>
        <dbReference type="ARBA" id="ARBA00023125"/>
    </source>
</evidence>
<dbReference type="GO" id="GO:0003677">
    <property type="term" value="F:DNA binding"/>
    <property type="evidence" value="ECO:0007669"/>
    <property type="project" value="UniProtKB-KW"/>
</dbReference>
<evidence type="ECO:0000256" key="3">
    <source>
        <dbReference type="ARBA" id="ARBA00023163"/>
    </source>
</evidence>
<organism evidence="5 6">
    <name type="scientific">Aerophobetes bacterium</name>
    <dbReference type="NCBI Taxonomy" id="2030807"/>
    <lineage>
        <taxon>Bacteria</taxon>
        <taxon>Candidatus Aerophobota</taxon>
    </lineage>
</organism>
<dbReference type="Proteomes" id="UP000279422">
    <property type="component" value="Unassembled WGS sequence"/>
</dbReference>
<gene>
    <name evidence="5" type="ORF">DRJ00_02555</name>
</gene>
<dbReference type="PROSITE" id="PS50987">
    <property type="entry name" value="HTH_ARSR_2"/>
    <property type="match status" value="1"/>
</dbReference>
<dbReference type="InterPro" id="IPR036390">
    <property type="entry name" value="WH_DNA-bd_sf"/>
</dbReference>
<dbReference type="EMBL" id="QMPZ01000018">
    <property type="protein sequence ID" value="RLE10087.1"/>
    <property type="molecule type" value="Genomic_DNA"/>
</dbReference>